<dbReference type="Proteomes" id="UP001174934">
    <property type="component" value="Unassembled WGS sequence"/>
</dbReference>
<dbReference type="PANTHER" id="PTHR39697:SF2">
    <property type="entry name" value="CYANOVIRIN-N DOMAIN-CONTAINING PROTEIN"/>
    <property type="match status" value="1"/>
</dbReference>
<evidence type="ECO:0000256" key="1">
    <source>
        <dbReference type="SAM" id="MobiDB-lite"/>
    </source>
</evidence>
<protein>
    <submittedName>
        <fullName evidence="2">Uncharacterized protein</fullName>
    </submittedName>
</protein>
<organism evidence="2 3">
    <name type="scientific">Bombardia bombarda</name>
    <dbReference type="NCBI Taxonomy" id="252184"/>
    <lineage>
        <taxon>Eukaryota</taxon>
        <taxon>Fungi</taxon>
        <taxon>Dikarya</taxon>
        <taxon>Ascomycota</taxon>
        <taxon>Pezizomycotina</taxon>
        <taxon>Sordariomycetes</taxon>
        <taxon>Sordariomycetidae</taxon>
        <taxon>Sordariales</taxon>
        <taxon>Lasiosphaeriaceae</taxon>
        <taxon>Bombardia</taxon>
    </lineage>
</organism>
<gene>
    <name evidence="2" type="ORF">B0T17DRAFT_541244</name>
</gene>
<proteinExistence type="predicted"/>
<name>A0AA39WGW9_9PEZI</name>
<accession>A0AA39WGW9</accession>
<sequence length="199" mass="21790">MDQDNDVAAKTDDEYTDDVASVTSAASTDCPTPTGTITSRPTTPTSTSRCWGHTSVIHDAAPWPGDTVIIVVKSPNGQAQALTLADGVLELRNDEPLEHQLGSWHWICVETGGWLGFRNAVSGKYLGRVKSHAIQAQVGHHQSWEYICPRRHPNGGYLLLMPDGNDRMLKIAVHQGKGTCQSILHVTYDGETTWEFIKV</sequence>
<feature type="compositionally biased region" description="Polar residues" evidence="1">
    <location>
        <begin position="21"/>
        <end position="30"/>
    </location>
</feature>
<evidence type="ECO:0000313" key="2">
    <source>
        <dbReference type="EMBL" id="KAK0615166.1"/>
    </source>
</evidence>
<reference evidence="2" key="1">
    <citation type="submission" date="2023-06" db="EMBL/GenBank/DDBJ databases">
        <title>Genome-scale phylogeny and comparative genomics of the fungal order Sordariales.</title>
        <authorList>
            <consortium name="Lawrence Berkeley National Laboratory"/>
            <person name="Hensen N."/>
            <person name="Bonometti L."/>
            <person name="Westerberg I."/>
            <person name="Brannstrom I.O."/>
            <person name="Guillou S."/>
            <person name="Cros-Aarteil S."/>
            <person name="Calhoun S."/>
            <person name="Haridas S."/>
            <person name="Kuo A."/>
            <person name="Mondo S."/>
            <person name="Pangilinan J."/>
            <person name="Riley R."/>
            <person name="LaButti K."/>
            <person name="Andreopoulos B."/>
            <person name="Lipzen A."/>
            <person name="Chen C."/>
            <person name="Yanf M."/>
            <person name="Daum C."/>
            <person name="Ng V."/>
            <person name="Clum A."/>
            <person name="Steindorff A."/>
            <person name="Ohm R."/>
            <person name="Martin F."/>
            <person name="Silar P."/>
            <person name="Natvig D."/>
            <person name="Lalanne C."/>
            <person name="Gautier V."/>
            <person name="Ament-velasquez S.L."/>
            <person name="Kruys A."/>
            <person name="Hutchinson M.I."/>
            <person name="Powell A.J."/>
            <person name="Barry K."/>
            <person name="Miller A.N."/>
            <person name="Grigoriev I.V."/>
            <person name="Debuchy R."/>
            <person name="Gladieux P."/>
            <person name="Thoren M.H."/>
            <person name="Johannesson H."/>
        </authorList>
    </citation>
    <scope>NUCLEOTIDE SEQUENCE</scope>
    <source>
        <strain evidence="2">SMH3391-2</strain>
    </source>
</reference>
<feature type="region of interest" description="Disordered" evidence="1">
    <location>
        <begin position="1"/>
        <end position="49"/>
    </location>
</feature>
<dbReference type="PANTHER" id="PTHR39697">
    <property type="entry name" value="RICIN B LECTIN DOMAIN-CONTAINING PROTEIN-RELATED"/>
    <property type="match status" value="1"/>
</dbReference>
<dbReference type="AlphaFoldDB" id="A0AA39WGW9"/>
<keyword evidence="3" id="KW-1185">Reference proteome</keyword>
<comment type="caution">
    <text evidence="2">The sequence shown here is derived from an EMBL/GenBank/DDBJ whole genome shotgun (WGS) entry which is preliminary data.</text>
</comment>
<feature type="compositionally biased region" description="Low complexity" evidence="1">
    <location>
        <begin position="31"/>
        <end position="48"/>
    </location>
</feature>
<dbReference type="EMBL" id="JAULSR010000007">
    <property type="protein sequence ID" value="KAK0615166.1"/>
    <property type="molecule type" value="Genomic_DNA"/>
</dbReference>
<evidence type="ECO:0000313" key="3">
    <source>
        <dbReference type="Proteomes" id="UP001174934"/>
    </source>
</evidence>